<accession>A0A5C6XDB0</accession>
<feature type="region of interest" description="Disordered" evidence="1">
    <location>
        <begin position="110"/>
        <end position="133"/>
    </location>
</feature>
<comment type="caution">
    <text evidence="2">The sequence shown here is derived from an EMBL/GenBank/DDBJ whole genome shotgun (WGS) entry which is preliminary data.</text>
</comment>
<proteinExistence type="predicted"/>
<keyword evidence="3" id="KW-1185">Reference proteome</keyword>
<name>A0A5C6XDB0_9DELT</name>
<dbReference type="OrthoDB" id="5515587at2"/>
<dbReference type="RefSeq" id="WP_146979788.1">
    <property type="nucleotide sequence ID" value="NZ_VOSM01000001.1"/>
</dbReference>
<dbReference type="AlphaFoldDB" id="A0A5C6XDB0"/>
<evidence type="ECO:0000313" key="2">
    <source>
        <dbReference type="EMBL" id="TXD39361.1"/>
    </source>
</evidence>
<dbReference type="EMBL" id="VOSM01000001">
    <property type="protein sequence ID" value="TXD39361.1"/>
    <property type="molecule type" value="Genomic_DNA"/>
</dbReference>
<protein>
    <submittedName>
        <fullName evidence="2">Uncharacterized protein</fullName>
    </submittedName>
</protein>
<feature type="compositionally biased region" description="Basic and acidic residues" evidence="1">
    <location>
        <begin position="124"/>
        <end position="133"/>
    </location>
</feature>
<sequence>MGLNFRWNLFGFKSRRIIKIRRELDALLTRRQERDALEDAPDAEPVLVAFPPGGRPQIYHFERGHRQALAARRSAQQANLSEVSPPDYASPALEDLGPASALASHLRVHIATAPEPASAEDQQEERLTENHPV</sequence>
<feature type="region of interest" description="Disordered" evidence="1">
    <location>
        <begin position="72"/>
        <end position="96"/>
    </location>
</feature>
<reference evidence="2 3" key="1">
    <citation type="submission" date="2019-08" db="EMBL/GenBank/DDBJ databases">
        <title>Bradymonadales sp. TMQ4.</title>
        <authorList>
            <person name="Liang Q."/>
        </authorList>
    </citation>
    <scope>NUCLEOTIDE SEQUENCE [LARGE SCALE GENOMIC DNA]</scope>
    <source>
        <strain evidence="2 3">TMQ4</strain>
    </source>
</reference>
<organism evidence="2 3">
    <name type="scientific">Lujinxingia vulgaris</name>
    <dbReference type="NCBI Taxonomy" id="2600176"/>
    <lineage>
        <taxon>Bacteria</taxon>
        <taxon>Deltaproteobacteria</taxon>
        <taxon>Bradymonadales</taxon>
        <taxon>Lujinxingiaceae</taxon>
        <taxon>Lujinxingia</taxon>
    </lineage>
</organism>
<dbReference type="Proteomes" id="UP000321412">
    <property type="component" value="Unassembled WGS sequence"/>
</dbReference>
<gene>
    <name evidence="2" type="ORF">FRC98_02900</name>
</gene>
<evidence type="ECO:0000256" key="1">
    <source>
        <dbReference type="SAM" id="MobiDB-lite"/>
    </source>
</evidence>
<evidence type="ECO:0000313" key="3">
    <source>
        <dbReference type="Proteomes" id="UP000321412"/>
    </source>
</evidence>